<feature type="transmembrane region" description="Helical" evidence="7">
    <location>
        <begin position="7"/>
        <end position="25"/>
    </location>
</feature>
<comment type="function">
    <text evidence="1">May function as a co-chaperone.</text>
</comment>
<dbReference type="Proteomes" id="UP000534426">
    <property type="component" value="Unassembled WGS sequence"/>
</dbReference>
<dbReference type="PROSITE" id="PS50076">
    <property type="entry name" value="DNAJ_2"/>
    <property type="match status" value="1"/>
</dbReference>
<feature type="domain" description="J" evidence="8">
    <location>
        <begin position="202"/>
        <end position="260"/>
    </location>
</feature>
<dbReference type="EMBL" id="VWPW01028384">
    <property type="protein sequence ID" value="NWJ09830.1"/>
    <property type="molecule type" value="Genomic_DNA"/>
</dbReference>
<keyword evidence="5 7" id="KW-1133">Transmembrane helix</keyword>
<dbReference type="Pfam" id="PF05154">
    <property type="entry name" value="TM2"/>
    <property type="match status" value="1"/>
</dbReference>
<dbReference type="PANTHER" id="PTHR44733:SF1">
    <property type="entry name" value="DNAJ HOMOLOG SUBFAMILY C MEMBER 22"/>
    <property type="match status" value="1"/>
</dbReference>
<keyword evidence="10" id="KW-1185">Reference proteome</keyword>
<dbReference type="SUPFAM" id="SSF46565">
    <property type="entry name" value="Chaperone J-domain"/>
    <property type="match status" value="1"/>
</dbReference>
<sequence length="264" mass="27911">MAKRLLVAYGLWALGGPLGLHHVYLGRDSHALLWLVTLGGFGAGWLCDLPQLPAWWVQPVGVKIGGFLGVPCPARQEPVVQPKGCKWGHSLGTNPCPPSCIQELVGATSGGENGGIPWGSPSCTPGAGGYNQRGAKRGLQMRGLPGDRSVPFSCMPGAGGSIKGGQPGGISRRLVHAPHAERCNQGHCKSGGSSRSLCILPASPQVLGLAAGSSAEDVHRSYRELVKIWHPDHNRHRLEEAERRFIELQEAYEVLAGPRRAAAA</sequence>
<dbReference type="PRINTS" id="PR00625">
    <property type="entry name" value="JDOMAIN"/>
</dbReference>
<comment type="caution">
    <text evidence="9">The sequence shown here is derived from an EMBL/GenBank/DDBJ whole genome shotgun (WGS) entry which is preliminary data.</text>
</comment>
<gene>
    <name evidence="9" type="primary">Dnajc22</name>
    <name evidence="9" type="ORF">CRYUND_R15243</name>
</gene>
<dbReference type="InterPro" id="IPR036869">
    <property type="entry name" value="J_dom_sf"/>
</dbReference>
<organism evidence="9 10">
    <name type="scientific">Crypturellus undulatus</name>
    <dbReference type="NCBI Taxonomy" id="48396"/>
    <lineage>
        <taxon>Eukaryota</taxon>
        <taxon>Metazoa</taxon>
        <taxon>Chordata</taxon>
        <taxon>Craniata</taxon>
        <taxon>Vertebrata</taxon>
        <taxon>Euteleostomi</taxon>
        <taxon>Archelosauria</taxon>
        <taxon>Archosauria</taxon>
        <taxon>Dinosauria</taxon>
        <taxon>Saurischia</taxon>
        <taxon>Theropoda</taxon>
        <taxon>Coelurosauria</taxon>
        <taxon>Aves</taxon>
        <taxon>Palaeognathae</taxon>
        <taxon>Tinamiformes</taxon>
        <taxon>Tinamidae</taxon>
        <taxon>Crypturellus</taxon>
    </lineage>
</organism>
<dbReference type="AlphaFoldDB" id="A0A7K4LZZ2"/>
<accession>A0A7K4LZZ2</accession>
<evidence type="ECO:0000256" key="2">
    <source>
        <dbReference type="ARBA" id="ARBA00004141"/>
    </source>
</evidence>
<evidence type="ECO:0000256" key="6">
    <source>
        <dbReference type="ARBA" id="ARBA00023136"/>
    </source>
</evidence>
<evidence type="ECO:0000256" key="7">
    <source>
        <dbReference type="SAM" id="Phobius"/>
    </source>
</evidence>
<keyword evidence="4 7" id="KW-0812">Transmembrane</keyword>
<feature type="non-terminal residue" evidence="9">
    <location>
        <position position="264"/>
    </location>
</feature>
<dbReference type="PANTHER" id="PTHR44733">
    <property type="entry name" value="DNAJ HOMOLOG SUBFAMILY C MEMBER 22"/>
    <property type="match status" value="1"/>
</dbReference>
<proteinExistence type="predicted"/>
<dbReference type="Gene3D" id="1.10.287.110">
    <property type="entry name" value="DnaJ domain"/>
    <property type="match status" value="1"/>
</dbReference>
<evidence type="ECO:0000313" key="9">
    <source>
        <dbReference type="EMBL" id="NWJ09830.1"/>
    </source>
</evidence>
<dbReference type="GO" id="GO:0016020">
    <property type="term" value="C:membrane"/>
    <property type="evidence" value="ECO:0007669"/>
    <property type="project" value="UniProtKB-SubCell"/>
</dbReference>
<evidence type="ECO:0000259" key="8">
    <source>
        <dbReference type="PROSITE" id="PS50076"/>
    </source>
</evidence>
<evidence type="ECO:0000256" key="3">
    <source>
        <dbReference type="ARBA" id="ARBA00020945"/>
    </source>
</evidence>
<dbReference type="SMART" id="SM00271">
    <property type="entry name" value="DnaJ"/>
    <property type="match status" value="1"/>
</dbReference>
<reference evidence="9 10" key="1">
    <citation type="submission" date="2019-09" db="EMBL/GenBank/DDBJ databases">
        <title>Bird 10,000 Genomes (B10K) Project - Family phase.</title>
        <authorList>
            <person name="Zhang G."/>
        </authorList>
    </citation>
    <scope>NUCLEOTIDE SEQUENCE [LARGE SCALE GENOMIC DNA]</scope>
    <source>
        <strain evidence="9">B10K-MSB-37135</strain>
        <tissue evidence="9">Heart</tissue>
    </source>
</reference>
<name>A0A7K4LZZ2_9AVES</name>
<evidence type="ECO:0000256" key="5">
    <source>
        <dbReference type="ARBA" id="ARBA00022989"/>
    </source>
</evidence>
<comment type="subcellular location">
    <subcellularLocation>
        <location evidence="2">Membrane</location>
        <topology evidence="2">Multi-pass membrane protein</topology>
    </subcellularLocation>
</comment>
<dbReference type="Pfam" id="PF00226">
    <property type="entry name" value="DnaJ"/>
    <property type="match status" value="1"/>
</dbReference>
<dbReference type="InterPro" id="IPR001623">
    <property type="entry name" value="DnaJ_domain"/>
</dbReference>
<protein>
    <recommendedName>
        <fullName evidence="3">DnaJ homolog subfamily C member 22</fullName>
    </recommendedName>
</protein>
<evidence type="ECO:0000256" key="4">
    <source>
        <dbReference type="ARBA" id="ARBA00022692"/>
    </source>
</evidence>
<evidence type="ECO:0000313" key="10">
    <source>
        <dbReference type="Proteomes" id="UP000534426"/>
    </source>
</evidence>
<feature type="non-terminal residue" evidence="9">
    <location>
        <position position="1"/>
    </location>
</feature>
<keyword evidence="6 7" id="KW-0472">Membrane</keyword>
<dbReference type="InterPro" id="IPR007829">
    <property type="entry name" value="TM2"/>
</dbReference>
<dbReference type="CDD" id="cd06257">
    <property type="entry name" value="DnaJ"/>
    <property type="match status" value="1"/>
</dbReference>
<evidence type="ECO:0000256" key="1">
    <source>
        <dbReference type="ARBA" id="ARBA00002080"/>
    </source>
</evidence>